<keyword evidence="3" id="KW-1185">Reference proteome</keyword>
<evidence type="ECO:0000313" key="2">
    <source>
        <dbReference type="EMBL" id="KAG6388396.1"/>
    </source>
</evidence>
<accession>A0A8X8W6B9</accession>
<evidence type="ECO:0000313" key="3">
    <source>
        <dbReference type="Proteomes" id="UP000298416"/>
    </source>
</evidence>
<dbReference type="Proteomes" id="UP000298416">
    <property type="component" value="Unassembled WGS sequence"/>
</dbReference>
<evidence type="ECO:0000256" key="1">
    <source>
        <dbReference type="SAM" id="MobiDB-lite"/>
    </source>
</evidence>
<name>A0A8X8W6B9_SALSN</name>
<reference evidence="2" key="1">
    <citation type="submission" date="2018-01" db="EMBL/GenBank/DDBJ databases">
        <authorList>
            <person name="Mao J.F."/>
        </authorList>
    </citation>
    <scope>NUCLEOTIDE SEQUENCE</scope>
    <source>
        <strain evidence="2">Huo1</strain>
        <tissue evidence="2">Leaf</tissue>
    </source>
</reference>
<dbReference type="PANTHER" id="PTHR35461">
    <property type="entry name" value="BNAANNG14610D PROTEIN"/>
    <property type="match status" value="1"/>
</dbReference>
<comment type="caution">
    <text evidence="2">The sequence shown here is derived from an EMBL/GenBank/DDBJ whole genome shotgun (WGS) entry which is preliminary data.</text>
</comment>
<feature type="region of interest" description="Disordered" evidence="1">
    <location>
        <begin position="218"/>
        <end position="284"/>
    </location>
</feature>
<protein>
    <submittedName>
        <fullName evidence="2">Uncharacterized protein</fullName>
    </submittedName>
</protein>
<reference evidence="2" key="2">
    <citation type="submission" date="2020-08" db="EMBL/GenBank/DDBJ databases">
        <title>Plant Genome Project.</title>
        <authorList>
            <person name="Zhang R.-G."/>
        </authorList>
    </citation>
    <scope>NUCLEOTIDE SEQUENCE</scope>
    <source>
        <strain evidence="2">Huo1</strain>
        <tissue evidence="2">Leaf</tissue>
    </source>
</reference>
<proteinExistence type="predicted"/>
<dbReference type="AlphaFoldDB" id="A0A8X8W6B9"/>
<dbReference type="EMBL" id="PNBA02000020">
    <property type="protein sequence ID" value="KAG6388396.1"/>
    <property type="molecule type" value="Genomic_DNA"/>
</dbReference>
<dbReference type="PANTHER" id="PTHR35461:SF1">
    <property type="entry name" value="LOW PROTEIN: ATP-DEPENDENT RNA HELICASE-LIKE PROTEIN"/>
    <property type="match status" value="1"/>
</dbReference>
<feature type="compositionally biased region" description="Basic and acidic residues" evidence="1">
    <location>
        <begin position="248"/>
        <end position="261"/>
    </location>
</feature>
<feature type="region of interest" description="Disordered" evidence="1">
    <location>
        <begin position="47"/>
        <end position="73"/>
    </location>
</feature>
<organism evidence="2">
    <name type="scientific">Salvia splendens</name>
    <name type="common">Scarlet sage</name>
    <dbReference type="NCBI Taxonomy" id="180675"/>
    <lineage>
        <taxon>Eukaryota</taxon>
        <taxon>Viridiplantae</taxon>
        <taxon>Streptophyta</taxon>
        <taxon>Embryophyta</taxon>
        <taxon>Tracheophyta</taxon>
        <taxon>Spermatophyta</taxon>
        <taxon>Magnoliopsida</taxon>
        <taxon>eudicotyledons</taxon>
        <taxon>Gunneridae</taxon>
        <taxon>Pentapetalae</taxon>
        <taxon>asterids</taxon>
        <taxon>lamiids</taxon>
        <taxon>Lamiales</taxon>
        <taxon>Lamiaceae</taxon>
        <taxon>Nepetoideae</taxon>
        <taxon>Mentheae</taxon>
        <taxon>Salviinae</taxon>
        <taxon>Salvia</taxon>
        <taxon>Salvia subgen. Calosphace</taxon>
        <taxon>core Calosphace</taxon>
    </lineage>
</organism>
<gene>
    <name evidence="2" type="ORF">SASPL_149821</name>
</gene>
<sequence>MSGEASRTKQTWAKVSVHDTKIFFRKAFRNVRSLLLRGYEKLPTSPIFSGSSKVGPKMQETDSSSKSSSQRWVGGKKDGLLALKGQTNGEHGIMNVRRPEDQKAKTSLQGKSSFLATEDFAKKMEELEMMDESDGNHVLDIDEVVHCYSLLTSPTYLEIVDKFSKDVYQELNLPQPPRNVNNSPGELDSAASIHGLMRKLGSASVHSSMRRLGCSTSVHTSMGKVGSDNAGSMRKLSSSEVHNSKRKLGSESIHDSMRRLSSDSIHGSMRKLGSDSLHSSTRRLGSKSVHWSVRKLDSDSIHGSTRKLCLTNVHNSMGRLSSDSIHDSMRRLSSDSIHDSVRRLSSDSIHGSMRKLGSNSIHSSMKRLGLKSVHGSMRKLDSDSIHGSMRKLRSDCIHGSMRLQTAFPDL</sequence>